<comment type="catalytic activity">
    <reaction evidence="1">
        <text>5-hydroxy-2-oxo-4-ureido-2,5-dihydro-1H-imidazole-5-carboxylate + H(+) = (S)-allantoin + CO2</text>
        <dbReference type="Rhea" id="RHEA:26301"/>
        <dbReference type="ChEBI" id="CHEBI:15378"/>
        <dbReference type="ChEBI" id="CHEBI:15678"/>
        <dbReference type="ChEBI" id="CHEBI:16526"/>
        <dbReference type="ChEBI" id="CHEBI:58639"/>
        <dbReference type="EC" id="4.1.1.97"/>
    </reaction>
</comment>
<dbReference type="EC" id="4.1.1.97" evidence="3"/>
<keyword evidence="4" id="KW-0659">Purine metabolism</keyword>
<dbReference type="GO" id="GO:0051997">
    <property type="term" value="F:2-oxo-4-hydroxy-4-carboxy-5-ureidoimidazoline decarboxylase activity"/>
    <property type="evidence" value="ECO:0007669"/>
    <property type="project" value="UniProtKB-EC"/>
</dbReference>
<dbReference type="Pfam" id="PF09349">
    <property type="entry name" value="OHCU_decarbox"/>
    <property type="match status" value="1"/>
</dbReference>
<dbReference type="PANTHER" id="PTHR43466:SF1">
    <property type="entry name" value="2-OXO-4-HYDROXY-4-CARBOXY-5-UREIDOIMIDAZOLINE DECARBOXYLASE-RELATED"/>
    <property type="match status" value="1"/>
</dbReference>
<protein>
    <recommendedName>
        <fullName evidence="3">2-oxo-4-hydroxy-4-carboxy-5-ureidoimidazoline decarboxylase</fullName>
        <ecNumber evidence="3">4.1.1.97</ecNumber>
    </recommendedName>
</protein>
<dbReference type="InterPro" id="IPR018020">
    <property type="entry name" value="OHCU_decarboxylase"/>
</dbReference>
<evidence type="ECO:0000256" key="4">
    <source>
        <dbReference type="ARBA" id="ARBA00022631"/>
    </source>
</evidence>
<feature type="domain" description="Oxo-4-hydroxy-4-carboxy-5-ureidoimidazoline decarboxylase" evidence="8">
    <location>
        <begin position="21"/>
        <end position="171"/>
    </location>
</feature>
<name>A0A919KNI6_9MICO</name>
<evidence type="ECO:0000259" key="8">
    <source>
        <dbReference type="Pfam" id="PF09349"/>
    </source>
</evidence>
<reference evidence="9" key="1">
    <citation type="journal article" date="2014" name="Int. J. Syst. Evol. Microbiol.">
        <title>Complete genome sequence of Corynebacterium casei LMG S-19264T (=DSM 44701T), isolated from a smear-ripened cheese.</title>
        <authorList>
            <consortium name="US DOE Joint Genome Institute (JGI-PGF)"/>
            <person name="Walter F."/>
            <person name="Albersmeier A."/>
            <person name="Kalinowski J."/>
            <person name="Ruckert C."/>
        </authorList>
    </citation>
    <scope>NUCLEOTIDE SEQUENCE</scope>
    <source>
        <strain evidence="9">CGMCC 4.7398</strain>
    </source>
</reference>
<evidence type="ECO:0000256" key="5">
    <source>
        <dbReference type="ARBA" id="ARBA00022793"/>
    </source>
</evidence>
<dbReference type="PANTHER" id="PTHR43466">
    <property type="entry name" value="2-OXO-4-HYDROXY-4-CARBOXY-5-UREIDOIMIDAZOLINE DECARBOXYLASE-RELATED"/>
    <property type="match status" value="1"/>
</dbReference>
<feature type="region of interest" description="Disordered" evidence="7">
    <location>
        <begin position="84"/>
        <end position="105"/>
    </location>
</feature>
<evidence type="ECO:0000313" key="9">
    <source>
        <dbReference type="EMBL" id="GHH67115.1"/>
    </source>
</evidence>
<reference evidence="9" key="2">
    <citation type="submission" date="2020-09" db="EMBL/GenBank/DDBJ databases">
        <authorList>
            <person name="Sun Q."/>
            <person name="Zhou Y."/>
        </authorList>
    </citation>
    <scope>NUCLEOTIDE SEQUENCE</scope>
    <source>
        <strain evidence="9">CGMCC 4.7398</strain>
    </source>
</reference>
<dbReference type="Gene3D" id="1.10.3330.10">
    <property type="entry name" value="Oxo-4-hydroxy-4-carboxy-5-ureidoimidazoline decarboxylase"/>
    <property type="match status" value="1"/>
</dbReference>
<evidence type="ECO:0000256" key="6">
    <source>
        <dbReference type="ARBA" id="ARBA00023239"/>
    </source>
</evidence>
<keyword evidence="6" id="KW-0456">Lyase</keyword>
<dbReference type="AlphaFoldDB" id="A0A919KNI6"/>
<keyword evidence="5" id="KW-0210">Decarboxylase</keyword>
<comment type="caution">
    <text evidence="9">The sequence shown here is derived from an EMBL/GenBank/DDBJ whole genome shotgun (WGS) entry which is preliminary data.</text>
</comment>
<dbReference type="InterPro" id="IPR017595">
    <property type="entry name" value="OHCU_decarboxylase-2"/>
</dbReference>
<sequence length="185" mass="19854">MSHRRGQFETRFVSVDLATFNALPAADAAATVRPCADVDPWVDTVVAGRPFLCRDTLLLHAMRAAADWTAADVDAALAHHPRIGERASGDSAEARLSRTEQPTAAEATAARIAEGNAAYEAKFGRIFLVRAAGRTAEEILANLTERLANDPATEALVTAEQLRQIALLRLETLIEEPADPTEATP</sequence>
<evidence type="ECO:0000256" key="3">
    <source>
        <dbReference type="ARBA" id="ARBA00012257"/>
    </source>
</evidence>
<evidence type="ECO:0000313" key="10">
    <source>
        <dbReference type="Proteomes" id="UP000627369"/>
    </source>
</evidence>
<evidence type="ECO:0000256" key="2">
    <source>
        <dbReference type="ARBA" id="ARBA00004754"/>
    </source>
</evidence>
<feature type="compositionally biased region" description="Basic and acidic residues" evidence="7">
    <location>
        <begin position="84"/>
        <end position="98"/>
    </location>
</feature>
<comment type="pathway">
    <text evidence="2">Purine metabolism; urate degradation; (S)-allantoin from urate: step 3/3.</text>
</comment>
<gene>
    <name evidence="9" type="ORF">GCM10017772_08220</name>
</gene>
<organism evidence="9 10">
    <name type="scientific">Promicromonospora soli</name>
    <dbReference type="NCBI Taxonomy" id="2035533"/>
    <lineage>
        <taxon>Bacteria</taxon>
        <taxon>Bacillati</taxon>
        <taxon>Actinomycetota</taxon>
        <taxon>Actinomycetes</taxon>
        <taxon>Micrococcales</taxon>
        <taxon>Promicromonosporaceae</taxon>
        <taxon>Promicromonospora</taxon>
    </lineage>
</organism>
<evidence type="ECO:0000256" key="7">
    <source>
        <dbReference type="SAM" id="MobiDB-lite"/>
    </source>
</evidence>
<evidence type="ECO:0000256" key="1">
    <source>
        <dbReference type="ARBA" id="ARBA00001163"/>
    </source>
</evidence>
<accession>A0A919KNI6</accession>
<dbReference type="InterPro" id="IPR036778">
    <property type="entry name" value="OHCU_decarboxylase_sf"/>
</dbReference>
<dbReference type="EMBL" id="BNAS01000001">
    <property type="protein sequence ID" value="GHH67115.1"/>
    <property type="molecule type" value="Genomic_DNA"/>
</dbReference>
<dbReference type="NCBIfam" id="NF010372">
    <property type="entry name" value="PRK13798.1"/>
    <property type="match status" value="1"/>
</dbReference>
<proteinExistence type="predicted"/>
<dbReference type="NCBIfam" id="TIGR03180">
    <property type="entry name" value="UraD_2"/>
    <property type="match status" value="1"/>
</dbReference>
<dbReference type="GO" id="GO:0019628">
    <property type="term" value="P:urate catabolic process"/>
    <property type="evidence" value="ECO:0007669"/>
    <property type="project" value="TreeGrafter"/>
</dbReference>
<dbReference type="Proteomes" id="UP000627369">
    <property type="component" value="Unassembled WGS sequence"/>
</dbReference>
<keyword evidence="10" id="KW-1185">Reference proteome</keyword>
<dbReference type="GO" id="GO:0006144">
    <property type="term" value="P:purine nucleobase metabolic process"/>
    <property type="evidence" value="ECO:0007669"/>
    <property type="project" value="UniProtKB-KW"/>
</dbReference>
<dbReference type="SUPFAM" id="SSF158694">
    <property type="entry name" value="UraD-Like"/>
    <property type="match status" value="1"/>
</dbReference>